<evidence type="ECO:0000256" key="3">
    <source>
        <dbReference type="ARBA" id="ARBA00022475"/>
    </source>
</evidence>
<dbReference type="EMBL" id="NHSJ01000109">
    <property type="protein sequence ID" value="PPQ28418.1"/>
    <property type="molecule type" value="Genomic_DNA"/>
</dbReference>
<keyword evidence="3" id="KW-1003">Cell membrane</keyword>
<comment type="similarity">
    <text evidence="8">Belongs to the exbB/tolQ family.</text>
</comment>
<dbReference type="Proteomes" id="UP000239089">
    <property type="component" value="Unassembled WGS sequence"/>
</dbReference>
<name>A0A2S6N1E9_9HYPH</name>
<evidence type="ECO:0000256" key="2">
    <source>
        <dbReference type="ARBA" id="ARBA00022448"/>
    </source>
</evidence>
<dbReference type="RefSeq" id="WP_104509201.1">
    <property type="nucleotide sequence ID" value="NZ_JACIGC010000010.1"/>
</dbReference>
<sequence>MPIDTAHYHHICITLLWGMMALLALILIERLVYFGIVGLQAGKLAKAARDGGLVPGARVLKAADPITRGLAEYVDAHQIVGIRRERLEDLSAALFIDVDARISARLWVLDTIVTAAPLLGLLGTILGIMDAFNALSSGGISDPAAVSRGIAAALIATAIGIFTALCGLIGHNFLHRMANNLTERFKRLILLTEAIPAQGSQDKGSKDSRPATGAMVEATA</sequence>
<reference evidence="10 11" key="1">
    <citation type="journal article" date="2018" name="Arch. Microbiol.">
        <title>New insights into the metabolic potential of the phototrophic purple bacterium Rhodopila globiformis DSM 161(T) from its draft genome sequence and evidence for a vanadium-dependent nitrogenase.</title>
        <authorList>
            <person name="Imhoff J.F."/>
            <person name="Rahn T."/>
            <person name="Kunzel S."/>
            <person name="Neulinger S.C."/>
        </authorList>
    </citation>
    <scope>NUCLEOTIDE SEQUENCE [LARGE SCALE GENOMIC DNA]</scope>
    <source>
        <strain evidence="10 11">DSM 16996</strain>
    </source>
</reference>
<evidence type="ECO:0000259" key="9">
    <source>
        <dbReference type="Pfam" id="PF01618"/>
    </source>
</evidence>
<evidence type="ECO:0000256" key="6">
    <source>
        <dbReference type="ARBA" id="ARBA00022989"/>
    </source>
</evidence>
<keyword evidence="5 8" id="KW-0653">Protein transport</keyword>
<keyword evidence="6" id="KW-1133">Transmembrane helix</keyword>
<evidence type="ECO:0000313" key="11">
    <source>
        <dbReference type="Proteomes" id="UP000239089"/>
    </source>
</evidence>
<evidence type="ECO:0000313" key="10">
    <source>
        <dbReference type="EMBL" id="PPQ28418.1"/>
    </source>
</evidence>
<gene>
    <name evidence="10" type="ORF">CCR94_17825</name>
</gene>
<evidence type="ECO:0000256" key="8">
    <source>
        <dbReference type="RuleBase" id="RU004057"/>
    </source>
</evidence>
<comment type="subcellular location">
    <subcellularLocation>
        <location evidence="1">Cell membrane</location>
        <topology evidence="1">Multi-pass membrane protein</topology>
    </subcellularLocation>
    <subcellularLocation>
        <location evidence="8">Membrane</location>
        <topology evidence="8">Multi-pass membrane protein</topology>
    </subcellularLocation>
</comment>
<accession>A0A2S6N1E9</accession>
<keyword evidence="7" id="KW-0472">Membrane</keyword>
<comment type="caution">
    <text evidence="10">The sequence shown here is derived from an EMBL/GenBank/DDBJ whole genome shotgun (WGS) entry which is preliminary data.</text>
</comment>
<dbReference type="InterPro" id="IPR002898">
    <property type="entry name" value="MotA_ExbB_proton_chnl"/>
</dbReference>
<keyword evidence="4" id="KW-0812">Transmembrane</keyword>
<dbReference type="AlphaFoldDB" id="A0A2S6N1E9"/>
<dbReference type="OrthoDB" id="4045at2"/>
<protein>
    <recommendedName>
        <fullName evidence="9">MotA/TolQ/ExbB proton channel domain-containing protein</fullName>
    </recommendedName>
</protein>
<dbReference type="PANTHER" id="PTHR30625:SF15">
    <property type="entry name" value="BIOPOLYMER TRANSPORT PROTEIN EXBB"/>
    <property type="match status" value="1"/>
</dbReference>
<keyword evidence="2 8" id="KW-0813">Transport</keyword>
<evidence type="ECO:0000256" key="1">
    <source>
        <dbReference type="ARBA" id="ARBA00004651"/>
    </source>
</evidence>
<evidence type="ECO:0000256" key="7">
    <source>
        <dbReference type="ARBA" id="ARBA00023136"/>
    </source>
</evidence>
<keyword evidence="11" id="KW-1185">Reference proteome</keyword>
<organism evidence="10 11">
    <name type="scientific">Rhodoblastus sphagnicola</name>
    <dbReference type="NCBI Taxonomy" id="333368"/>
    <lineage>
        <taxon>Bacteria</taxon>
        <taxon>Pseudomonadati</taxon>
        <taxon>Pseudomonadota</taxon>
        <taxon>Alphaproteobacteria</taxon>
        <taxon>Hyphomicrobiales</taxon>
        <taxon>Rhodoblastaceae</taxon>
        <taxon>Rhodoblastus</taxon>
    </lineage>
</organism>
<dbReference type="PANTHER" id="PTHR30625">
    <property type="entry name" value="PROTEIN TOLQ"/>
    <property type="match status" value="1"/>
</dbReference>
<proteinExistence type="inferred from homology"/>
<feature type="domain" description="MotA/TolQ/ExbB proton channel" evidence="9">
    <location>
        <begin position="82"/>
        <end position="186"/>
    </location>
</feature>
<dbReference type="InterPro" id="IPR050790">
    <property type="entry name" value="ExbB/TolQ_transport"/>
</dbReference>
<dbReference type="GO" id="GO:0005886">
    <property type="term" value="C:plasma membrane"/>
    <property type="evidence" value="ECO:0007669"/>
    <property type="project" value="UniProtKB-SubCell"/>
</dbReference>
<evidence type="ECO:0000256" key="5">
    <source>
        <dbReference type="ARBA" id="ARBA00022927"/>
    </source>
</evidence>
<evidence type="ECO:0000256" key="4">
    <source>
        <dbReference type="ARBA" id="ARBA00022692"/>
    </source>
</evidence>
<dbReference type="Pfam" id="PF01618">
    <property type="entry name" value="MotA_ExbB"/>
    <property type="match status" value="1"/>
</dbReference>
<dbReference type="GO" id="GO:0017038">
    <property type="term" value="P:protein import"/>
    <property type="evidence" value="ECO:0007669"/>
    <property type="project" value="TreeGrafter"/>
</dbReference>